<feature type="chain" id="PRO_5001948889" evidence="1">
    <location>
        <begin position="25"/>
        <end position="520"/>
    </location>
</feature>
<dbReference type="OrthoDB" id="101884at2"/>
<sequence length="520" mass="58538">MFLKPSLAFFGTLILTALFNASFAAPWVEPDDLALRSDIQLLADSGIITAPVTTFPLMWNAIKDDILSVNTALLNDEQLQALNHVKYSFKYASSNQNTTKKTIYLASSANRFTSYGNDNFDQGNFELSDEFFVGNLAGKLQVNYRIGLDDNPELNQGSDANFDGSYLAYKIGNWVLSAGAIERWWGPGIDTNLIMTTNSRPLPALSITRDNSEAFETPWLSWIGPWTLTAQMAQLEESREVPDAMMWSTRATFRPLRGLEVGASWSFQWAGEGQPSSIKDFFKILLGGQECANGDPNCDPSNNTYQGNHLAGYDIRWSDTLFELPYALYFQTIGEDGSPNAGIITDKADMYGIETRFKLFNQRILANLEFTDTQVACGGNDPTLNCFYEHSTYKSGYRYNHRTIGSTYDNDAKTIVATFLVQTTTGNSWQLKFRKAQLNTDNIDRYLDNINLGNPVSKVAEDVLQFDGQYKFIAFDSRFTLGMIVTNSKFANNKDDSIDEDPNYKDGTQFDAYIKWEYRF</sequence>
<gene>
    <name evidence="2" type="ORF">GAB14E_4006</name>
</gene>
<dbReference type="AlphaFoldDB" id="A0A099KFE6"/>
<protein>
    <submittedName>
        <fullName evidence="2">Capsule assembly protein Wzi</fullName>
    </submittedName>
</protein>
<dbReference type="EMBL" id="JQEC01000057">
    <property type="protein sequence ID" value="KGJ89010.1"/>
    <property type="molecule type" value="Genomic_DNA"/>
</dbReference>
<dbReference type="Proteomes" id="UP000029868">
    <property type="component" value="Unassembled WGS sequence"/>
</dbReference>
<evidence type="ECO:0000313" key="3">
    <source>
        <dbReference type="Proteomes" id="UP000029868"/>
    </source>
</evidence>
<dbReference type="InterPro" id="IPR026950">
    <property type="entry name" value="Caps_assemb_Wzi"/>
</dbReference>
<organism evidence="2 3">
    <name type="scientific">Colwellia psychrerythraea</name>
    <name type="common">Vibrio psychroerythus</name>
    <dbReference type="NCBI Taxonomy" id="28229"/>
    <lineage>
        <taxon>Bacteria</taxon>
        <taxon>Pseudomonadati</taxon>
        <taxon>Pseudomonadota</taxon>
        <taxon>Gammaproteobacteria</taxon>
        <taxon>Alteromonadales</taxon>
        <taxon>Colwelliaceae</taxon>
        <taxon>Colwellia</taxon>
    </lineage>
</organism>
<evidence type="ECO:0000256" key="1">
    <source>
        <dbReference type="SAM" id="SignalP"/>
    </source>
</evidence>
<dbReference type="InterPro" id="IPR038636">
    <property type="entry name" value="Wzi_sf"/>
</dbReference>
<accession>A0A099KFE6</accession>
<dbReference type="Gene3D" id="2.40.160.130">
    <property type="entry name" value="Capsule assembly protein Wzi"/>
    <property type="match status" value="1"/>
</dbReference>
<dbReference type="PATRIC" id="fig|28229.3.peg.3977"/>
<name>A0A099KFE6_COLPS</name>
<evidence type="ECO:0000313" key="2">
    <source>
        <dbReference type="EMBL" id="KGJ89010.1"/>
    </source>
</evidence>
<keyword evidence="1" id="KW-0732">Signal</keyword>
<comment type="caution">
    <text evidence="2">The sequence shown here is derived from an EMBL/GenBank/DDBJ whole genome shotgun (WGS) entry which is preliminary data.</text>
</comment>
<reference evidence="2 3" key="1">
    <citation type="submission" date="2014-08" db="EMBL/GenBank/DDBJ databases">
        <title>Genomic and Phenotypic Diversity of Colwellia psychrerythraea strains from Disparate Marine Basins.</title>
        <authorList>
            <person name="Techtmann S.M."/>
            <person name="Stelling S.C."/>
            <person name="Utturkar S.M."/>
            <person name="Alshibli N."/>
            <person name="Harris A."/>
            <person name="Brown S.D."/>
            <person name="Hazen T.C."/>
        </authorList>
    </citation>
    <scope>NUCLEOTIDE SEQUENCE [LARGE SCALE GENOMIC DNA]</scope>
    <source>
        <strain evidence="2 3">GAB14E</strain>
    </source>
</reference>
<dbReference type="Pfam" id="PF14052">
    <property type="entry name" value="Caps_assemb_Wzi"/>
    <property type="match status" value="1"/>
</dbReference>
<proteinExistence type="predicted"/>
<dbReference type="RefSeq" id="WP_052094002.1">
    <property type="nucleotide sequence ID" value="NZ_JQEC01000057.1"/>
</dbReference>
<feature type="signal peptide" evidence="1">
    <location>
        <begin position="1"/>
        <end position="24"/>
    </location>
</feature>